<dbReference type="OrthoDB" id="496858at2759"/>
<dbReference type="Gramene" id="ABO98398">
    <property type="protein sequence ID" value="ABO98398"/>
    <property type="gene ID" value="OSTLU_26075"/>
</dbReference>
<dbReference type="EMBL" id="CP000590">
    <property type="protein sequence ID" value="ABO98398.1"/>
    <property type="molecule type" value="Genomic_DNA"/>
</dbReference>
<evidence type="ECO:0000256" key="1">
    <source>
        <dbReference type="SAM" id="Phobius"/>
    </source>
</evidence>
<dbReference type="eggNOG" id="ENOG502R2ZW">
    <property type="taxonomic scope" value="Eukaryota"/>
</dbReference>
<dbReference type="OMA" id="GSAMFTH"/>
<feature type="transmembrane region" description="Helical" evidence="1">
    <location>
        <begin position="65"/>
        <end position="87"/>
    </location>
</feature>
<feature type="transmembrane region" description="Helical" evidence="1">
    <location>
        <begin position="23"/>
        <end position="45"/>
    </location>
</feature>
<sequence length="186" mass="19890">MAVGSQVLTQFADVHPDVIDGVAAFNVDAAALYMIPLLASLSFAVTQSDKYEYLREVRKMFEESVLPAVAPLGVLGILALSCGAGVGEEALFRGFLMPWVDARLEGLGAGADVAAMGSLASTSLVFGALHAITPQYAVWATWASVLFSIESVRDGLGSAMFTHTLYDFLAFLYVIVSWMPDRESDD</sequence>
<dbReference type="KEGG" id="olu:OSTLU_26075"/>
<feature type="domain" description="CAAX prenyl protease 2/Lysostaphin resistance protein A-like" evidence="2">
    <location>
        <begin position="74"/>
        <end position="169"/>
    </location>
</feature>
<feature type="transmembrane region" description="Helical" evidence="1">
    <location>
        <begin position="159"/>
        <end position="179"/>
    </location>
</feature>
<evidence type="ECO:0000313" key="3">
    <source>
        <dbReference type="EMBL" id="ABO98398.1"/>
    </source>
</evidence>
<dbReference type="Pfam" id="PF02517">
    <property type="entry name" value="Rce1-like"/>
    <property type="match status" value="1"/>
</dbReference>
<organism evidence="3 4">
    <name type="scientific">Ostreococcus lucimarinus (strain CCE9901)</name>
    <dbReference type="NCBI Taxonomy" id="436017"/>
    <lineage>
        <taxon>Eukaryota</taxon>
        <taxon>Viridiplantae</taxon>
        <taxon>Chlorophyta</taxon>
        <taxon>Mamiellophyceae</taxon>
        <taxon>Mamiellales</taxon>
        <taxon>Bathycoccaceae</taxon>
        <taxon>Ostreococcus</taxon>
    </lineage>
</organism>
<evidence type="ECO:0000313" key="4">
    <source>
        <dbReference type="Proteomes" id="UP000001568"/>
    </source>
</evidence>
<accession>A4S3J4</accession>
<protein>
    <recommendedName>
        <fullName evidence="2">CAAX prenyl protease 2/Lysostaphin resistance protein A-like domain-containing protein</fullName>
    </recommendedName>
</protein>
<evidence type="ECO:0000259" key="2">
    <source>
        <dbReference type="Pfam" id="PF02517"/>
    </source>
</evidence>
<proteinExistence type="predicted"/>
<keyword evidence="1" id="KW-0472">Membrane</keyword>
<dbReference type="HOGENOM" id="CLU_087412_0_0_1"/>
<keyword evidence="4" id="KW-1185">Reference proteome</keyword>
<dbReference type="InterPro" id="IPR003675">
    <property type="entry name" value="Rce1/LyrA-like_dom"/>
</dbReference>
<reference evidence="3 4" key="1">
    <citation type="journal article" date="2007" name="Proc. Natl. Acad. Sci. U.S.A.">
        <title>The tiny eukaryote Ostreococcus provides genomic insights into the paradox of plankton speciation.</title>
        <authorList>
            <person name="Palenik B."/>
            <person name="Grimwood J."/>
            <person name="Aerts A."/>
            <person name="Rouze P."/>
            <person name="Salamov A."/>
            <person name="Putnam N."/>
            <person name="Dupont C."/>
            <person name="Jorgensen R."/>
            <person name="Derelle E."/>
            <person name="Rombauts S."/>
            <person name="Zhou K."/>
            <person name="Otillar R."/>
            <person name="Merchant S.S."/>
            <person name="Podell S."/>
            <person name="Gaasterland T."/>
            <person name="Napoli C."/>
            <person name="Gendler K."/>
            <person name="Manuell A."/>
            <person name="Tai V."/>
            <person name="Vallon O."/>
            <person name="Piganeau G."/>
            <person name="Jancek S."/>
            <person name="Heijde M."/>
            <person name="Jabbari K."/>
            <person name="Bowler C."/>
            <person name="Lohr M."/>
            <person name="Robbens S."/>
            <person name="Werner G."/>
            <person name="Dubchak I."/>
            <person name="Pazour G.J."/>
            <person name="Ren Q."/>
            <person name="Paulsen I."/>
            <person name="Delwiche C."/>
            <person name="Schmutz J."/>
            <person name="Rokhsar D."/>
            <person name="Van de Peer Y."/>
            <person name="Moreau H."/>
            <person name="Grigoriev I.V."/>
        </authorList>
    </citation>
    <scope>NUCLEOTIDE SEQUENCE [LARGE SCALE GENOMIC DNA]</scope>
    <source>
        <strain evidence="3 4">CCE9901</strain>
    </source>
</reference>
<feature type="transmembrane region" description="Helical" evidence="1">
    <location>
        <begin position="136"/>
        <end position="153"/>
    </location>
</feature>
<dbReference type="AlphaFoldDB" id="A4S3J4"/>
<dbReference type="GO" id="GO:0080120">
    <property type="term" value="P:CAAX-box protein maturation"/>
    <property type="evidence" value="ECO:0007669"/>
    <property type="project" value="UniProtKB-ARBA"/>
</dbReference>
<keyword evidence="1" id="KW-0812">Transmembrane</keyword>
<keyword evidence="1" id="KW-1133">Transmembrane helix</keyword>
<dbReference type="GeneID" id="5004262"/>
<dbReference type="GO" id="GO:0004175">
    <property type="term" value="F:endopeptidase activity"/>
    <property type="evidence" value="ECO:0007669"/>
    <property type="project" value="UniProtKB-ARBA"/>
</dbReference>
<dbReference type="RefSeq" id="XP_001420105.1">
    <property type="nucleotide sequence ID" value="XM_001420068.1"/>
</dbReference>
<dbReference type="Proteomes" id="UP000001568">
    <property type="component" value="Chromosome 10"/>
</dbReference>
<gene>
    <name evidence="3" type="ORF">OSTLU_26075</name>
</gene>
<name>A4S3J4_OSTLU</name>